<keyword evidence="4" id="KW-0966">Cell projection</keyword>
<dbReference type="Proteomes" id="UP000008909">
    <property type="component" value="Unassembled WGS sequence"/>
</dbReference>
<comment type="similarity">
    <text evidence="2">Belongs to the IFT57 family.</text>
</comment>
<dbReference type="Pfam" id="PF10498">
    <property type="entry name" value="IFT57"/>
    <property type="match status" value="1"/>
</dbReference>
<feature type="region of interest" description="Disordered" evidence="6">
    <location>
        <begin position="269"/>
        <end position="311"/>
    </location>
</feature>
<name>H2KP65_CLOSI</name>
<evidence type="ECO:0000256" key="1">
    <source>
        <dbReference type="ARBA" id="ARBA00004138"/>
    </source>
</evidence>
<evidence type="ECO:0000313" key="7">
    <source>
        <dbReference type="EMBL" id="GAA29641.2"/>
    </source>
</evidence>
<dbReference type="GO" id="GO:0042073">
    <property type="term" value="P:intraciliary transport"/>
    <property type="evidence" value="ECO:0007669"/>
    <property type="project" value="TreeGrafter"/>
</dbReference>
<evidence type="ECO:0000256" key="6">
    <source>
        <dbReference type="SAM" id="MobiDB-lite"/>
    </source>
</evidence>
<dbReference type="EMBL" id="DF142879">
    <property type="protein sequence ID" value="GAA29641.2"/>
    <property type="molecule type" value="Genomic_DNA"/>
</dbReference>
<dbReference type="GO" id="GO:1905515">
    <property type="term" value="P:non-motile cilium assembly"/>
    <property type="evidence" value="ECO:0007669"/>
    <property type="project" value="TreeGrafter"/>
</dbReference>
<proteinExistence type="inferred from homology"/>
<keyword evidence="7" id="KW-0675">Receptor</keyword>
<organism evidence="7 8">
    <name type="scientific">Clonorchis sinensis</name>
    <name type="common">Chinese liver fluke</name>
    <dbReference type="NCBI Taxonomy" id="79923"/>
    <lineage>
        <taxon>Eukaryota</taxon>
        <taxon>Metazoa</taxon>
        <taxon>Spiralia</taxon>
        <taxon>Lophotrochozoa</taxon>
        <taxon>Platyhelminthes</taxon>
        <taxon>Trematoda</taxon>
        <taxon>Digenea</taxon>
        <taxon>Opisthorchiida</taxon>
        <taxon>Opisthorchiata</taxon>
        <taxon>Opisthorchiidae</taxon>
        <taxon>Clonorchis</taxon>
    </lineage>
</organism>
<evidence type="ECO:0000313" key="8">
    <source>
        <dbReference type="Proteomes" id="UP000008909"/>
    </source>
</evidence>
<evidence type="ECO:0000256" key="5">
    <source>
        <dbReference type="SAM" id="Coils"/>
    </source>
</evidence>
<keyword evidence="3" id="KW-0969">Cilium</keyword>
<feature type="coiled-coil region" evidence="5">
    <location>
        <begin position="437"/>
        <end position="464"/>
    </location>
</feature>
<protein>
    <submittedName>
        <fullName evidence="7">Estrogen-related receptor beta like 1</fullName>
    </submittedName>
</protein>
<dbReference type="GO" id="GO:0005815">
    <property type="term" value="C:microtubule organizing center"/>
    <property type="evidence" value="ECO:0007669"/>
    <property type="project" value="TreeGrafter"/>
</dbReference>
<dbReference type="GO" id="GO:0030992">
    <property type="term" value="C:intraciliary transport particle B"/>
    <property type="evidence" value="ECO:0007669"/>
    <property type="project" value="TreeGrafter"/>
</dbReference>
<sequence length="531" mass="60487">MEDAKNDRNVRKLFHLIRSTDPRKPLISEIIRDQNSSMICSKAERLDRWAQHFEQQRSCPSATSNPESWPSTEKWAMSQEKFRTVGDHEESFGNPYFTFVHMESLSEKLKLLNYEQQFCRTRSQKPLSRHYYAIPTNPGEQFHNFTSLASWLVVKANGKIDPPQEYDDPNATIATILDAVRELGHSVEFPPSKLKSGCGEYCIEVLRALAESALRVQGHRFESPKYPEEDEDELDIDDADFSNVDGDIAEWQGQSNGGRCAGNRLVAVDGDRSPLDGTYAEEEEEDEVPDLEAHDVRKQSPKLDDRSLLSQSTTVSDDGIIACMQGVLESKTDPTDWQLEVERVLPQLRVTIRSDAKDWRSHLEEMRRYQSEIEIAYTDVKTHLARLGEDLSRALEKIHSREKYMNSQIEPLLAQYKSIQSNLSEVSLKYRMASGGITERSHMLAELSEELERVKNEMDERGSSMTDGSPVVRIKQAIQRLKAEMLGMDIRTGVLEHILLRTHLRVREDSQKSLFSGDGASVVAETAAFVY</sequence>
<reference key="2">
    <citation type="submission" date="2011-10" db="EMBL/GenBank/DDBJ databases">
        <title>The genome and transcriptome sequence of Clonorchis sinensis provide insights into the carcinogenic liver fluke.</title>
        <authorList>
            <person name="Wang X."/>
            <person name="Huang Y."/>
            <person name="Chen W."/>
            <person name="Liu H."/>
            <person name="Guo L."/>
            <person name="Chen Y."/>
            <person name="Luo F."/>
            <person name="Zhou W."/>
            <person name="Sun J."/>
            <person name="Mao Q."/>
            <person name="Liang P."/>
            <person name="Zhou C."/>
            <person name="Tian Y."/>
            <person name="Men J."/>
            <person name="Lv X."/>
            <person name="Huang L."/>
            <person name="Zhou J."/>
            <person name="Hu Y."/>
            <person name="Li R."/>
            <person name="Zhang F."/>
            <person name="Lei H."/>
            <person name="Li X."/>
            <person name="Hu X."/>
            <person name="Liang C."/>
            <person name="Xu J."/>
            <person name="Wu Z."/>
            <person name="Yu X."/>
        </authorList>
    </citation>
    <scope>NUCLEOTIDE SEQUENCE</scope>
    <source>
        <strain>Henan</strain>
    </source>
</reference>
<evidence type="ECO:0000256" key="4">
    <source>
        <dbReference type="ARBA" id="ARBA00023273"/>
    </source>
</evidence>
<accession>H2KP65</accession>
<feature type="compositionally biased region" description="Basic and acidic residues" evidence="6">
    <location>
        <begin position="291"/>
        <end position="307"/>
    </location>
</feature>
<dbReference type="GO" id="GO:0005794">
    <property type="term" value="C:Golgi apparatus"/>
    <property type="evidence" value="ECO:0007669"/>
    <property type="project" value="TreeGrafter"/>
</dbReference>
<feature type="compositionally biased region" description="Acidic residues" evidence="6">
    <location>
        <begin position="279"/>
        <end position="290"/>
    </location>
</feature>
<dbReference type="PANTHER" id="PTHR16011:SF0">
    <property type="entry name" value="INTRAFLAGELLAR TRANSPORT PROTEIN 57 HOMOLOG"/>
    <property type="match status" value="1"/>
</dbReference>
<dbReference type="PANTHER" id="PTHR16011">
    <property type="entry name" value="IFT57/HIPPI"/>
    <property type="match status" value="1"/>
</dbReference>
<keyword evidence="8" id="KW-1185">Reference proteome</keyword>
<dbReference type="InterPro" id="IPR019530">
    <property type="entry name" value="Intra-flagellar_transport_57"/>
</dbReference>
<comment type="subcellular location">
    <subcellularLocation>
        <location evidence="1">Cell projection</location>
        <location evidence="1">Cilium</location>
    </subcellularLocation>
</comment>
<dbReference type="AlphaFoldDB" id="H2KP65"/>
<evidence type="ECO:0000256" key="3">
    <source>
        <dbReference type="ARBA" id="ARBA00023069"/>
    </source>
</evidence>
<gene>
    <name evidence="7" type="ORF">CLF_101407</name>
</gene>
<dbReference type="GO" id="GO:0005929">
    <property type="term" value="C:cilium"/>
    <property type="evidence" value="ECO:0007669"/>
    <property type="project" value="UniProtKB-SubCell"/>
</dbReference>
<reference evidence="7" key="1">
    <citation type="journal article" date="2011" name="Genome Biol.">
        <title>The draft genome of the carcinogenic human liver fluke Clonorchis sinensis.</title>
        <authorList>
            <person name="Wang X."/>
            <person name="Chen W."/>
            <person name="Huang Y."/>
            <person name="Sun J."/>
            <person name="Men J."/>
            <person name="Liu H."/>
            <person name="Luo F."/>
            <person name="Guo L."/>
            <person name="Lv X."/>
            <person name="Deng C."/>
            <person name="Zhou C."/>
            <person name="Fan Y."/>
            <person name="Li X."/>
            <person name="Huang L."/>
            <person name="Hu Y."/>
            <person name="Liang C."/>
            <person name="Hu X."/>
            <person name="Xu J."/>
            <person name="Yu X."/>
        </authorList>
    </citation>
    <scope>NUCLEOTIDE SEQUENCE [LARGE SCALE GENOMIC DNA]</scope>
    <source>
        <strain evidence="7">Henan</strain>
    </source>
</reference>
<evidence type="ECO:0000256" key="2">
    <source>
        <dbReference type="ARBA" id="ARBA00009415"/>
    </source>
</evidence>
<keyword evidence="5" id="KW-0175">Coiled coil</keyword>